<dbReference type="GO" id="GO:0030254">
    <property type="term" value="P:protein secretion by the type III secretion system"/>
    <property type="evidence" value="ECO:0007669"/>
    <property type="project" value="InterPro"/>
</dbReference>
<reference evidence="1 2" key="1">
    <citation type="submission" date="2019-07" db="EMBL/GenBank/DDBJ databases">
        <title>Whole genome shotgun sequence of Brevifollis gellanilyticus NBRC 108608.</title>
        <authorList>
            <person name="Hosoyama A."/>
            <person name="Uohara A."/>
            <person name="Ohji S."/>
            <person name="Ichikawa N."/>
        </authorList>
    </citation>
    <scope>NUCLEOTIDE SEQUENCE [LARGE SCALE GENOMIC DNA]</scope>
    <source>
        <strain evidence="1 2">NBRC 108608</strain>
    </source>
</reference>
<sequence length="152" mass="16804">MKLQDLLADLGANIGLANLRLDSHGVCRLAFDAQTHVDLEADTDDENTLIMHSVVGVTPHEGVLAFYQKVLAGNYLGRETEGAILALDPGTGEVVLSQRIGTHKCDVEFLAQKLTSFVRVARDWQQRLVPNQHHEETTSDDFDPRLSGMIRI</sequence>
<dbReference type="RefSeq" id="WP_146851278.1">
    <property type="nucleotide sequence ID" value="NZ_BKAG01000020.1"/>
</dbReference>
<protein>
    <submittedName>
        <fullName evidence="1">Uncharacterized protein</fullName>
    </submittedName>
</protein>
<dbReference type="SUPFAM" id="SSF69635">
    <property type="entry name" value="Type III secretory system chaperone-like"/>
    <property type="match status" value="1"/>
</dbReference>
<dbReference type="CDD" id="cd16364">
    <property type="entry name" value="T3SC_I-like"/>
    <property type="match status" value="1"/>
</dbReference>
<proteinExistence type="predicted"/>
<dbReference type="Pfam" id="PF05932">
    <property type="entry name" value="CesT"/>
    <property type="match status" value="1"/>
</dbReference>
<dbReference type="Gene3D" id="3.30.1460.10">
    <property type="match status" value="1"/>
</dbReference>
<dbReference type="EMBL" id="BKAG01000020">
    <property type="protein sequence ID" value="GEP43705.1"/>
    <property type="molecule type" value="Genomic_DNA"/>
</dbReference>
<name>A0A512MAD8_9BACT</name>
<organism evidence="1 2">
    <name type="scientific">Brevifollis gellanilyticus</name>
    <dbReference type="NCBI Taxonomy" id="748831"/>
    <lineage>
        <taxon>Bacteria</taxon>
        <taxon>Pseudomonadati</taxon>
        <taxon>Verrucomicrobiota</taxon>
        <taxon>Verrucomicrobiia</taxon>
        <taxon>Verrucomicrobiales</taxon>
        <taxon>Verrucomicrobiaceae</taxon>
    </lineage>
</organism>
<accession>A0A512MAD8</accession>
<dbReference type="AlphaFoldDB" id="A0A512MAD8"/>
<dbReference type="OrthoDB" id="191779at2"/>
<gene>
    <name evidence="1" type="ORF">BGE01nite_29960</name>
</gene>
<evidence type="ECO:0000313" key="1">
    <source>
        <dbReference type="EMBL" id="GEP43705.1"/>
    </source>
</evidence>
<evidence type="ECO:0000313" key="2">
    <source>
        <dbReference type="Proteomes" id="UP000321577"/>
    </source>
</evidence>
<dbReference type="InterPro" id="IPR010261">
    <property type="entry name" value="Tir_chaperone"/>
</dbReference>
<comment type="caution">
    <text evidence="1">The sequence shown here is derived from an EMBL/GenBank/DDBJ whole genome shotgun (WGS) entry which is preliminary data.</text>
</comment>
<dbReference type="Proteomes" id="UP000321577">
    <property type="component" value="Unassembled WGS sequence"/>
</dbReference>
<keyword evidence="2" id="KW-1185">Reference proteome</keyword>